<proteinExistence type="predicted"/>
<protein>
    <submittedName>
        <fullName evidence="2">Uncharacterized protein</fullName>
    </submittedName>
</protein>
<reference evidence="2" key="1">
    <citation type="journal article" date="2021" name="Proc. Natl. Acad. Sci. U.S.A.">
        <title>A Catalog of Tens of Thousands of Viruses from Human Metagenomes Reveals Hidden Associations with Chronic Diseases.</title>
        <authorList>
            <person name="Tisza M.J."/>
            <person name="Buck C.B."/>
        </authorList>
    </citation>
    <scope>NUCLEOTIDE SEQUENCE</scope>
    <source>
        <strain evidence="2">CtTDf8</strain>
    </source>
</reference>
<dbReference type="EMBL" id="BK016093">
    <property type="protein sequence ID" value="DAF94475.1"/>
    <property type="molecule type" value="Genomic_DNA"/>
</dbReference>
<sequence length="33" mass="3752">MKYEVLKAANPRGADLPRGLSAVYRRPASRHRD</sequence>
<evidence type="ECO:0000256" key="1">
    <source>
        <dbReference type="SAM" id="MobiDB-lite"/>
    </source>
</evidence>
<feature type="region of interest" description="Disordered" evidence="1">
    <location>
        <begin position="1"/>
        <end position="33"/>
    </location>
</feature>
<evidence type="ECO:0000313" key="2">
    <source>
        <dbReference type="EMBL" id="DAF94475.1"/>
    </source>
</evidence>
<accession>A0A8S5UJ62</accession>
<name>A0A8S5UJ62_9CAUD</name>
<organism evidence="2">
    <name type="scientific">Siphoviridae sp. ctTDf8</name>
    <dbReference type="NCBI Taxonomy" id="2825517"/>
    <lineage>
        <taxon>Viruses</taxon>
        <taxon>Duplodnaviria</taxon>
        <taxon>Heunggongvirae</taxon>
        <taxon>Uroviricota</taxon>
        <taxon>Caudoviricetes</taxon>
    </lineage>
</organism>